<name>A0A9Q0R927_ANAIG</name>
<evidence type="ECO:0000256" key="4">
    <source>
        <dbReference type="ARBA" id="ARBA00022989"/>
    </source>
</evidence>
<dbReference type="PANTHER" id="PTHR13317:SF4">
    <property type="entry name" value="TRANSMEMBRANE ANTERIOR POSTERIOR TRANSFORMATION PROTEIN 1 HOMOLOG"/>
    <property type="match status" value="1"/>
</dbReference>
<dbReference type="Pfam" id="PF05346">
    <property type="entry name" value="DUF747"/>
    <property type="match status" value="1"/>
</dbReference>
<dbReference type="AlphaFoldDB" id="A0A9Q0R927"/>
<protein>
    <submittedName>
        <fullName evidence="7">Uncharacterized protein</fullName>
    </submittedName>
</protein>
<evidence type="ECO:0000313" key="8">
    <source>
        <dbReference type="Proteomes" id="UP001149090"/>
    </source>
</evidence>
<dbReference type="PANTHER" id="PTHR13317">
    <property type="entry name" value="TRANSMEMBRANE ANTERIOR POSTERIOR TRANSFORMATION PROTEIN 1 HOMOLOG"/>
    <property type="match status" value="1"/>
</dbReference>
<dbReference type="Proteomes" id="UP001149090">
    <property type="component" value="Unassembled WGS sequence"/>
</dbReference>
<keyword evidence="5 6" id="KW-0472">Membrane</keyword>
<comment type="caution">
    <text evidence="7">The sequence shown here is derived from an EMBL/GenBank/DDBJ whole genome shotgun (WGS) entry which is preliminary data.</text>
</comment>
<evidence type="ECO:0000256" key="2">
    <source>
        <dbReference type="ARBA" id="ARBA00008803"/>
    </source>
</evidence>
<keyword evidence="3 6" id="KW-0812">Transmembrane</keyword>
<keyword evidence="8" id="KW-1185">Reference proteome</keyword>
<dbReference type="GO" id="GO:0005789">
    <property type="term" value="C:endoplasmic reticulum membrane"/>
    <property type="evidence" value="ECO:0007669"/>
    <property type="project" value="TreeGrafter"/>
</dbReference>
<evidence type="ECO:0000256" key="3">
    <source>
        <dbReference type="ARBA" id="ARBA00022692"/>
    </source>
</evidence>
<feature type="transmembrane region" description="Helical" evidence="6">
    <location>
        <begin position="386"/>
        <end position="413"/>
    </location>
</feature>
<evidence type="ECO:0000313" key="7">
    <source>
        <dbReference type="EMBL" id="KAJ5071381.1"/>
    </source>
</evidence>
<evidence type="ECO:0000256" key="1">
    <source>
        <dbReference type="ARBA" id="ARBA00004141"/>
    </source>
</evidence>
<feature type="transmembrane region" description="Helical" evidence="6">
    <location>
        <begin position="201"/>
        <end position="224"/>
    </location>
</feature>
<evidence type="ECO:0000256" key="6">
    <source>
        <dbReference type="SAM" id="Phobius"/>
    </source>
</evidence>
<dbReference type="OrthoDB" id="29023at2759"/>
<feature type="transmembrane region" description="Helical" evidence="6">
    <location>
        <begin position="112"/>
        <end position="134"/>
    </location>
</feature>
<proteinExistence type="inferred from homology"/>
<organism evidence="7 8">
    <name type="scientific">Anaeramoeba ignava</name>
    <name type="common">Anaerobic marine amoeba</name>
    <dbReference type="NCBI Taxonomy" id="1746090"/>
    <lineage>
        <taxon>Eukaryota</taxon>
        <taxon>Metamonada</taxon>
        <taxon>Anaeramoebidae</taxon>
        <taxon>Anaeramoeba</taxon>
    </lineage>
</organism>
<dbReference type="InterPro" id="IPR008010">
    <property type="entry name" value="Tatp1"/>
</dbReference>
<reference evidence="7" key="1">
    <citation type="submission" date="2022-10" db="EMBL/GenBank/DDBJ databases">
        <title>Novel sulphate-reducing endosymbionts in the free-living metamonad Anaeramoeba.</title>
        <authorList>
            <person name="Jerlstrom-Hultqvist J."/>
            <person name="Cepicka I."/>
            <person name="Gallot-Lavallee L."/>
            <person name="Salas-Leiva D."/>
            <person name="Curtis B.A."/>
            <person name="Zahonova K."/>
            <person name="Pipaliya S."/>
            <person name="Dacks J."/>
            <person name="Roger A.J."/>
        </authorList>
    </citation>
    <scope>NUCLEOTIDE SEQUENCE</scope>
    <source>
        <strain evidence="7">BMAN</strain>
    </source>
</reference>
<gene>
    <name evidence="7" type="ORF">M0811_10443</name>
</gene>
<dbReference type="EMBL" id="JAPDFW010000089">
    <property type="protein sequence ID" value="KAJ5071381.1"/>
    <property type="molecule type" value="Genomic_DNA"/>
</dbReference>
<sequence>MSKKQKKTTKDKENSILTQYLNEDVVNFYKKELALETPSKPQEDTLENQEELAETEKYLGIFFKSPAKVEPAILYGLLTVADIFLHYLIVFPVRIGVSIWKKNIKSKINPQLMFDILIGLLMFVVVSHIIFLRFETVLSQISDSQIKLMFMYNSLELLDSLLIKFTVDCLSVLKRTTFDVFSEDPKKTEKKYSKLGIHFGMAYFALFIHTLVLYTSVAMLGLAVTSSKYNMIPFLISNNFVEFKKAVLKKIEENKLRKSYYQDSFERLKLLIFVFCVFVQARTSSDFQVTDSRVSSVKWLFLAEFIVDWSKYAFVFKNNKIEASIFTKFRNGLSKFVLRSQEIDDTKIYQNHVDSIEKEMKITTIPLVCLYLSFLLEGLFRSVSFVAVFILGIFIFVFGCVLTYSVRILLLYLSNKFSQDQEKEDEKENEKEKVD</sequence>
<evidence type="ECO:0000256" key="5">
    <source>
        <dbReference type="ARBA" id="ARBA00023136"/>
    </source>
</evidence>
<feature type="transmembrane region" description="Helical" evidence="6">
    <location>
        <begin position="72"/>
        <end position="91"/>
    </location>
</feature>
<accession>A0A9Q0R927</accession>
<comment type="similarity">
    <text evidence="2">Belongs to the TAPT1 family.</text>
</comment>
<dbReference type="OMA" id="TRGFHDK"/>
<comment type="subcellular location">
    <subcellularLocation>
        <location evidence="1">Membrane</location>
        <topology evidence="1">Multi-pass membrane protein</topology>
    </subcellularLocation>
</comment>
<keyword evidence="4 6" id="KW-1133">Transmembrane helix</keyword>